<proteinExistence type="predicted"/>
<evidence type="ECO:0000313" key="2">
    <source>
        <dbReference type="Proteomes" id="UP001637618"/>
    </source>
</evidence>
<dbReference type="Proteomes" id="UP001637618">
    <property type="component" value="Unassembled WGS sequence"/>
</dbReference>
<name>A0ACC7PEZ5_9PSED</name>
<gene>
    <name evidence="1" type="ORF">OOJ96_10550</name>
</gene>
<organism evidence="1 2">
    <name type="scientific">Pseudomonas imrae</name>
    <dbReference type="NCBI Taxonomy" id="2992837"/>
    <lineage>
        <taxon>Bacteria</taxon>
        <taxon>Pseudomonadati</taxon>
        <taxon>Pseudomonadota</taxon>
        <taxon>Gammaproteobacteria</taxon>
        <taxon>Pseudomonadales</taxon>
        <taxon>Pseudomonadaceae</taxon>
        <taxon>Pseudomonas</taxon>
    </lineage>
</organism>
<sequence>MSIAFLRSNLSLLPSAPKPLPLPPHYMRMTEQQQVRNMAETGPLGRPAGDHRSAERIIEQSSTLTHFLGTCDHYEVGDNLKMHVGDWTAANASPESRADAAYNLDQVLRFIDNVDERTLDGSQERSGVVEGFSNYGYTTQENSEAHLLKQFSAAGYSALRNLPT</sequence>
<reference evidence="1" key="1">
    <citation type="submission" date="2022-11" db="EMBL/GenBank/DDBJ databases">
        <title>Draft genome sequences of strains of Pseudomonas imrae sp. nov.</title>
        <authorList>
            <person name="Salva Serra F."/>
            <person name="Nimje P."/>
            <person name="Moore E.R.B."/>
            <person name="Marathe N.P."/>
        </authorList>
    </citation>
    <scope>NUCLEOTIDE SEQUENCE</scope>
    <source>
        <strain evidence="1">15FMM2</strain>
    </source>
</reference>
<dbReference type="EMBL" id="JAPEQY010000007">
    <property type="protein sequence ID" value="MFO2477846.1"/>
    <property type="molecule type" value="Genomic_DNA"/>
</dbReference>
<accession>A0ACC7PEZ5</accession>
<comment type="caution">
    <text evidence="1">The sequence shown here is derived from an EMBL/GenBank/DDBJ whole genome shotgun (WGS) entry which is preliminary data.</text>
</comment>
<evidence type="ECO:0000313" key="1">
    <source>
        <dbReference type="EMBL" id="MFO2477846.1"/>
    </source>
</evidence>
<protein>
    <submittedName>
        <fullName evidence="1">Uncharacterized protein</fullName>
    </submittedName>
</protein>
<keyword evidence="2" id="KW-1185">Reference proteome</keyword>